<feature type="transmembrane region" description="Helical" evidence="1">
    <location>
        <begin position="44"/>
        <end position="65"/>
    </location>
</feature>
<accession>A0A1S1MPS9</accession>
<organism evidence="2 3">
    <name type="scientific">Pseudoalteromonas amylolytica</name>
    <dbReference type="NCBI Taxonomy" id="1859457"/>
    <lineage>
        <taxon>Bacteria</taxon>
        <taxon>Pseudomonadati</taxon>
        <taxon>Pseudomonadota</taxon>
        <taxon>Gammaproteobacteria</taxon>
        <taxon>Alteromonadales</taxon>
        <taxon>Pseudoalteromonadaceae</taxon>
        <taxon>Pseudoalteromonas</taxon>
    </lineage>
</organism>
<reference evidence="2 3" key="1">
    <citation type="submission" date="2016-09" db="EMBL/GenBank/DDBJ databases">
        <title>Pseudoalteromonas amylolytica sp. nov., isolated from the surface seawater.</title>
        <authorList>
            <person name="Wu Y.-H."/>
            <person name="Cheng H."/>
            <person name="Jin X.-B."/>
            <person name="Wang C.-S."/>
            <person name="Xu X.-W."/>
        </authorList>
    </citation>
    <scope>NUCLEOTIDE SEQUENCE [LARGE SCALE GENOMIC DNA]</scope>
    <source>
        <strain evidence="2 3">JW1</strain>
    </source>
</reference>
<proteinExistence type="predicted"/>
<dbReference type="AlphaFoldDB" id="A0A1S1MPS9"/>
<comment type="caution">
    <text evidence="2">The sequence shown here is derived from an EMBL/GenBank/DDBJ whole genome shotgun (WGS) entry which is preliminary data.</text>
</comment>
<keyword evidence="1" id="KW-1133">Transmembrane helix</keyword>
<dbReference type="STRING" id="1859457.BET10_00760"/>
<keyword evidence="1" id="KW-0812">Transmembrane</keyword>
<evidence type="ECO:0000256" key="1">
    <source>
        <dbReference type="SAM" id="Phobius"/>
    </source>
</evidence>
<dbReference type="Proteomes" id="UP000179786">
    <property type="component" value="Unassembled WGS sequence"/>
</dbReference>
<dbReference type="RefSeq" id="WP_070987699.1">
    <property type="nucleotide sequence ID" value="NZ_MKJU01000035.1"/>
</dbReference>
<protein>
    <recommendedName>
        <fullName evidence="4">Orphan protein</fullName>
    </recommendedName>
</protein>
<evidence type="ECO:0008006" key="4">
    <source>
        <dbReference type="Google" id="ProtNLM"/>
    </source>
</evidence>
<sequence>MLDATILLKAANVTLVLLALCFSASVLASYPLASYFTLPTQVALHISSIVIAALFKLSYVVRCVCQYQSGMEVK</sequence>
<name>A0A1S1MPS9_9GAMM</name>
<keyword evidence="3" id="KW-1185">Reference proteome</keyword>
<evidence type="ECO:0000313" key="3">
    <source>
        <dbReference type="Proteomes" id="UP000179786"/>
    </source>
</evidence>
<dbReference type="OrthoDB" id="6305308at2"/>
<gene>
    <name evidence="2" type="ORF">BET10_00760</name>
</gene>
<keyword evidence="1" id="KW-0472">Membrane</keyword>
<dbReference type="EMBL" id="MKJU01000035">
    <property type="protein sequence ID" value="OHU87173.1"/>
    <property type="molecule type" value="Genomic_DNA"/>
</dbReference>
<evidence type="ECO:0000313" key="2">
    <source>
        <dbReference type="EMBL" id="OHU87173.1"/>
    </source>
</evidence>